<accession>A0AAV4PZW5</accession>
<proteinExistence type="predicted"/>
<feature type="compositionally biased region" description="Basic and acidic residues" evidence="1">
    <location>
        <begin position="8"/>
        <end position="22"/>
    </location>
</feature>
<reference evidence="2 3" key="1">
    <citation type="submission" date="2021-06" db="EMBL/GenBank/DDBJ databases">
        <title>Caerostris extrusa draft genome.</title>
        <authorList>
            <person name="Kono N."/>
            <person name="Arakawa K."/>
        </authorList>
    </citation>
    <scope>NUCLEOTIDE SEQUENCE [LARGE SCALE GENOMIC DNA]</scope>
</reference>
<sequence length="134" mass="15928">MKLQSLIKTKDETEQLRTSRGDKENDMDILDECLEEMVVRIRILISTGKVSADKNVNLESSKVKVKLPEIQLPEFYETYEAWDLLNCKFNSLIFQENEDDTEKNRISTNFFDFRKVSKRKSATWYRNDFSRCQK</sequence>
<dbReference type="EMBL" id="BPLR01005300">
    <property type="protein sequence ID" value="GIY01325.1"/>
    <property type="molecule type" value="Genomic_DNA"/>
</dbReference>
<feature type="region of interest" description="Disordered" evidence="1">
    <location>
        <begin position="1"/>
        <end position="22"/>
    </location>
</feature>
<evidence type="ECO:0000313" key="3">
    <source>
        <dbReference type="Proteomes" id="UP001054945"/>
    </source>
</evidence>
<name>A0AAV4PZW5_CAEEX</name>
<evidence type="ECO:0000256" key="1">
    <source>
        <dbReference type="SAM" id="MobiDB-lite"/>
    </source>
</evidence>
<gene>
    <name evidence="2" type="ORF">CEXT_321231</name>
</gene>
<evidence type="ECO:0000313" key="2">
    <source>
        <dbReference type="EMBL" id="GIY01325.1"/>
    </source>
</evidence>
<dbReference type="AlphaFoldDB" id="A0AAV4PZW5"/>
<evidence type="ECO:0008006" key="4">
    <source>
        <dbReference type="Google" id="ProtNLM"/>
    </source>
</evidence>
<organism evidence="2 3">
    <name type="scientific">Caerostris extrusa</name>
    <name type="common">Bark spider</name>
    <name type="synonym">Caerostris bankana</name>
    <dbReference type="NCBI Taxonomy" id="172846"/>
    <lineage>
        <taxon>Eukaryota</taxon>
        <taxon>Metazoa</taxon>
        <taxon>Ecdysozoa</taxon>
        <taxon>Arthropoda</taxon>
        <taxon>Chelicerata</taxon>
        <taxon>Arachnida</taxon>
        <taxon>Araneae</taxon>
        <taxon>Araneomorphae</taxon>
        <taxon>Entelegynae</taxon>
        <taxon>Araneoidea</taxon>
        <taxon>Araneidae</taxon>
        <taxon>Caerostris</taxon>
    </lineage>
</organism>
<protein>
    <recommendedName>
        <fullName evidence="4">Ycf1</fullName>
    </recommendedName>
</protein>
<keyword evidence="3" id="KW-1185">Reference proteome</keyword>
<comment type="caution">
    <text evidence="2">The sequence shown here is derived from an EMBL/GenBank/DDBJ whole genome shotgun (WGS) entry which is preliminary data.</text>
</comment>
<dbReference type="Proteomes" id="UP001054945">
    <property type="component" value="Unassembled WGS sequence"/>
</dbReference>